<protein>
    <submittedName>
        <fullName evidence="2">Uncharacterized protein</fullName>
    </submittedName>
</protein>
<evidence type="ECO:0000313" key="2">
    <source>
        <dbReference type="EMBL" id="KVI07072.1"/>
    </source>
</evidence>
<keyword evidence="1" id="KW-1133">Transmembrane helix</keyword>
<dbReference type="Proteomes" id="UP000243975">
    <property type="component" value="Unassembled WGS sequence"/>
</dbReference>
<dbReference type="GO" id="GO:0006508">
    <property type="term" value="P:proteolysis"/>
    <property type="evidence" value="ECO:0007669"/>
    <property type="project" value="InterPro"/>
</dbReference>
<accession>A0A103YDH1</accession>
<evidence type="ECO:0000313" key="3">
    <source>
        <dbReference type="Proteomes" id="UP000243975"/>
    </source>
</evidence>
<evidence type="ECO:0000256" key="1">
    <source>
        <dbReference type="SAM" id="Phobius"/>
    </source>
</evidence>
<proteinExistence type="predicted"/>
<keyword evidence="3" id="KW-1185">Reference proteome</keyword>
<dbReference type="GO" id="GO:0051307">
    <property type="term" value="P:meiotic chromosome separation"/>
    <property type="evidence" value="ECO:0007669"/>
    <property type="project" value="TreeGrafter"/>
</dbReference>
<dbReference type="GO" id="GO:0005634">
    <property type="term" value="C:nucleus"/>
    <property type="evidence" value="ECO:0007669"/>
    <property type="project" value="InterPro"/>
</dbReference>
<dbReference type="AlphaFoldDB" id="A0A103YDH1"/>
<dbReference type="GO" id="GO:0005737">
    <property type="term" value="C:cytoplasm"/>
    <property type="evidence" value="ECO:0007669"/>
    <property type="project" value="TreeGrafter"/>
</dbReference>
<dbReference type="PANTHER" id="PTHR12792">
    <property type="entry name" value="EXTRA SPINDLE POLES 1-RELATED"/>
    <property type="match status" value="1"/>
</dbReference>
<name>A0A103YDH1_CYNCS</name>
<keyword evidence="1" id="KW-0812">Transmembrane</keyword>
<sequence length="433" mass="49712">MGEANRYSQMLANLHGMHLFTFILVMFVLWLMTKHQMWDLVNGELQRAVETLSTNGAMCKLILEAKLYQQRGNFFRRCSITTSGFERLPEALDFYRLGKGKMEANIWSNCISTAKEENASNTTLCDALFASEKIVRRSFECLGKRVKEVSCDEVKCWHCFPSESSVSSWQCFWDHTTIDKVAPIFKAIIEESTKDAEEDNPESKSVWRTKRRQLDQCLGDLLRTCKLFDSLLKKLRKDLQSKCGNDVHESILKLVIGGDSQRVECLSKLILKKGCYVGGIESSSKQEGAETCYQRENIPGLRYEVYRMLSVAGILYTYGRCHHYRQKVGTEYAGFPMIDPLDAYYLLNPGGDCKDIEALLGNLLNDKILEASHFGGTYRKIHTEKLEEKYLHSQIYAETRVTELIRFTFSRRQVSTNFGRGLYRQRASSPLSR</sequence>
<dbReference type="STRING" id="59895.A0A103YDH1"/>
<feature type="transmembrane region" description="Helical" evidence="1">
    <location>
        <begin position="12"/>
        <end position="32"/>
    </location>
</feature>
<dbReference type="EMBL" id="LEKV01001524">
    <property type="protein sequence ID" value="KVI07072.1"/>
    <property type="molecule type" value="Genomic_DNA"/>
</dbReference>
<dbReference type="GO" id="GO:0072686">
    <property type="term" value="C:mitotic spindle"/>
    <property type="evidence" value="ECO:0007669"/>
    <property type="project" value="TreeGrafter"/>
</dbReference>
<gene>
    <name evidence="2" type="ORF">Ccrd_014553</name>
</gene>
<keyword evidence="1" id="KW-0472">Membrane</keyword>
<dbReference type="InterPro" id="IPR005314">
    <property type="entry name" value="Peptidase_C50"/>
</dbReference>
<dbReference type="Gramene" id="KVI07072">
    <property type="protein sequence ID" value="KVI07072"/>
    <property type="gene ID" value="Ccrd_014553"/>
</dbReference>
<reference evidence="2 3" key="1">
    <citation type="journal article" date="2016" name="Sci. Rep.">
        <title>The genome sequence of the outbreeding globe artichoke constructed de novo incorporating a phase-aware low-pass sequencing strategy of F1 progeny.</title>
        <authorList>
            <person name="Scaglione D."/>
            <person name="Reyes-Chin-Wo S."/>
            <person name="Acquadro A."/>
            <person name="Froenicke L."/>
            <person name="Portis E."/>
            <person name="Beitel C."/>
            <person name="Tirone M."/>
            <person name="Mauro R."/>
            <person name="Lo Monaco A."/>
            <person name="Mauromicale G."/>
            <person name="Faccioli P."/>
            <person name="Cattivelli L."/>
            <person name="Rieseberg L."/>
            <person name="Michelmore R."/>
            <person name="Lanteri S."/>
        </authorList>
    </citation>
    <scope>NUCLEOTIDE SEQUENCE [LARGE SCALE GENOMIC DNA]</scope>
    <source>
        <strain evidence="2">2C</strain>
    </source>
</reference>
<dbReference type="GO" id="GO:0004197">
    <property type="term" value="F:cysteine-type endopeptidase activity"/>
    <property type="evidence" value="ECO:0007669"/>
    <property type="project" value="InterPro"/>
</dbReference>
<comment type="caution">
    <text evidence="2">The sequence shown here is derived from an EMBL/GenBank/DDBJ whole genome shotgun (WGS) entry which is preliminary data.</text>
</comment>
<dbReference type="PANTHER" id="PTHR12792:SF0">
    <property type="entry name" value="SEPARIN"/>
    <property type="match status" value="1"/>
</dbReference>
<organism evidence="2 3">
    <name type="scientific">Cynara cardunculus var. scolymus</name>
    <name type="common">Globe artichoke</name>
    <name type="synonym">Cynara scolymus</name>
    <dbReference type="NCBI Taxonomy" id="59895"/>
    <lineage>
        <taxon>Eukaryota</taxon>
        <taxon>Viridiplantae</taxon>
        <taxon>Streptophyta</taxon>
        <taxon>Embryophyta</taxon>
        <taxon>Tracheophyta</taxon>
        <taxon>Spermatophyta</taxon>
        <taxon>Magnoliopsida</taxon>
        <taxon>eudicotyledons</taxon>
        <taxon>Gunneridae</taxon>
        <taxon>Pentapetalae</taxon>
        <taxon>asterids</taxon>
        <taxon>campanulids</taxon>
        <taxon>Asterales</taxon>
        <taxon>Asteraceae</taxon>
        <taxon>Carduoideae</taxon>
        <taxon>Cardueae</taxon>
        <taxon>Carduinae</taxon>
        <taxon>Cynara</taxon>
    </lineage>
</organism>